<comment type="caution">
    <text evidence="1">The sequence shown here is derived from an EMBL/GenBank/DDBJ whole genome shotgun (WGS) entry which is preliminary data.</text>
</comment>
<dbReference type="Proteomes" id="UP001596108">
    <property type="component" value="Unassembled WGS sequence"/>
</dbReference>
<keyword evidence="2" id="KW-1185">Reference proteome</keyword>
<protein>
    <recommendedName>
        <fullName evidence="3">DUF4304 domain-containing protein</fullName>
    </recommendedName>
</protein>
<gene>
    <name evidence="1" type="ORF">ACFPQ4_12100</name>
</gene>
<dbReference type="EMBL" id="JBHSNC010000036">
    <property type="protein sequence ID" value="MFC5530169.1"/>
    <property type="molecule type" value="Genomic_DNA"/>
</dbReference>
<proteinExistence type="predicted"/>
<organism evidence="1 2">
    <name type="scientific">Cohnella yongneupensis</name>
    <dbReference type="NCBI Taxonomy" id="425006"/>
    <lineage>
        <taxon>Bacteria</taxon>
        <taxon>Bacillati</taxon>
        <taxon>Bacillota</taxon>
        <taxon>Bacilli</taxon>
        <taxon>Bacillales</taxon>
        <taxon>Paenibacillaceae</taxon>
        <taxon>Cohnella</taxon>
    </lineage>
</organism>
<dbReference type="RefSeq" id="WP_378112106.1">
    <property type="nucleotide sequence ID" value="NZ_JBHSNC010000036.1"/>
</dbReference>
<accession>A0ABW0R4K2</accession>
<reference evidence="2" key="1">
    <citation type="journal article" date="2019" name="Int. J. Syst. Evol. Microbiol.">
        <title>The Global Catalogue of Microorganisms (GCM) 10K type strain sequencing project: providing services to taxonomists for standard genome sequencing and annotation.</title>
        <authorList>
            <consortium name="The Broad Institute Genomics Platform"/>
            <consortium name="The Broad Institute Genome Sequencing Center for Infectious Disease"/>
            <person name="Wu L."/>
            <person name="Ma J."/>
        </authorList>
    </citation>
    <scope>NUCLEOTIDE SEQUENCE [LARGE SCALE GENOMIC DNA]</scope>
    <source>
        <strain evidence="2">CGMCC 1.18578</strain>
    </source>
</reference>
<evidence type="ECO:0000313" key="1">
    <source>
        <dbReference type="EMBL" id="MFC5530169.1"/>
    </source>
</evidence>
<name>A0ABW0R4K2_9BACL</name>
<evidence type="ECO:0008006" key="3">
    <source>
        <dbReference type="Google" id="ProtNLM"/>
    </source>
</evidence>
<sequence length="211" mass="24431">MENKKIIKKDFLQRLTEKLSQIGFEKKLNGQTIWKLLSNGKAAAHISFIDHSNDFDLVLNFAVRIDAIEDLKNEVNEYLSAKEKKQTATLGVEYGNLIEGEQQRWTISRHEDIEVVCSEISEIVLKIGIQYFETYSNLETVFSLCRVEDTSSRLHAPIRYTRAMNAVGAAYLLQKPNLQKIINDIYEAYLRNEDDLGLEMFERFTKKIIFS</sequence>
<evidence type="ECO:0000313" key="2">
    <source>
        <dbReference type="Proteomes" id="UP001596108"/>
    </source>
</evidence>